<dbReference type="Pfam" id="PF13407">
    <property type="entry name" value="Peripla_BP_4"/>
    <property type="match status" value="1"/>
</dbReference>
<protein>
    <submittedName>
        <fullName evidence="5">LacI family transcriptional regulator</fullName>
    </submittedName>
</protein>
<dbReference type="PROSITE" id="PS00356">
    <property type="entry name" value="HTH_LACI_1"/>
    <property type="match status" value="1"/>
</dbReference>
<accession>A0A9E7D0G5</accession>
<dbReference type="GO" id="GO:0003700">
    <property type="term" value="F:DNA-binding transcription factor activity"/>
    <property type="evidence" value="ECO:0007669"/>
    <property type="project" value="TreeGrafter"/>
</dbReference>
<organism evidence="5 6">
    <name type="scientific">Abyssalbus ytuae</name>
    <dbReference type="NCBI Taxonomy" id="2926907"/>
    <lineage>
        <taxon>Bacteria</taxon>
        <taxon>Pseudomonadati</taxon>
        <taxon>Bacteroidota</taxon>
        <taxon>Flavobacteriia</taxon>
        <taxon>Flavobacteriales</taxon>
        <taxon>Flavobacteriaceae</taxon>
        <taxon>Abyssalbus</taxon>
    </lineage>
</organism>
<feature type="domain" description="HTH lacI-type" evidence="4">
    <location>
        <begin position="7"/>
        <end position="61"/>
    </location>
</feature>
<keyword evidence="6" id="KW-1185">Reference proteome</keyword>
<evidence type="ECO:0000259" key="4">
    <source>
        <dbReference type="PROSITE" id="PS50932"/>
    </source>
</evidence>
<reference evidence="5" key="1">
    <citation type="submission" date="2022-03" db="EMBL/GenBank/DDBJ databases">
        <title>Description of Abyssus ytuae gen. nov., sp. nov., a novel member of the family Flavobacteriaceae isolated from the sediment of Mariana Trench.</title>
        <authorList>
            <person name="Zhang J."/>
            <person name="Xu X."/>
        </authorList>
    </citation>
    <scope>NUCLEOTIDE SEQUENCE</scope>
    <source>
        <strain evidence="5">MT3330</strain>
    </source>
</reference>
<evidence type="ECO:0000256" key="2">
    <source>
        <dbReference type="ARBA" id="ARBA00023125"/>
    </source>
</evidence>
<keyword evidence="3" id="KW-0804">Transcription</keyword>
<dbReference type="Gene3D" id="3.40.50.2300">
    <property type="match status" value="2"/>
</dbReference>
<name>A0A9E7D0G5_9FLAO</name>
<dbReference type="Gene3D" id="1.10.260.40">
    <property type="entry name" value="lambda repressor-like DNA-binding domains"/>
    <property type="match status" value="1"/>
</dbReference>
<dbReference type="EMBL" id="CP094358">
    <property type="protein sequence ID" value="UOB18400.1"/>
    <property type="molecule type" value="Genomic_DNA"/>
</dbReference>
<evidence type="ECO:0000313" key="5">
    <source>
        <dbReference type="EMBL" id="UOB18400.1"/>
    </source>
</evidence>
<gene>
    <name evidence="5" type="ORF">MQE35_03705</name>
</gene>
<sequence length="355" mass="40944">MEKKDIVGIKDVAKRANVGLATVDRVIHGRSGVSKKTREKVLKVIEELNYKPNMMASNLSKKKTFVLGVLLPNVSKESSYWGLPVKGVERAGKELQHYPVRIEKFLYDQASVKEMRKQILKVINSKIDGLVLTSKFAEETEILLQDCNEKNLPYIFIDSNERDEKAVCTIQQSLYESGQLAGQLFNYCFQEGNILVLFFKNIMDSEAGINKKIQGLNDFLKENDSLVKTRKYVISNFSQEQVDKELNKIFAGNENIKGVFIPNSRVGYMARYLHNNAMDRKVYLIGYDYLTENNEYLQKGAIDFLISQRPEEQGYKAIIKLFEHIVLKKNIEPEIFIPLDIITSKNYKYYLNYED</sequence>
<dbReference type="AlphaFoldDB" id="A0A9E7D0G5"/>
<dbReference type="KEGG" id="fbm:MQE35_03705"/>
<dbReference type="Pfam" id="PF00356">
    <property type="entry name" value="LacI"/>
    <property type="match status" value="1"/>
</dbReference>
<dbReference type="InterPro" id="IPR028082">
    <property type="entry name" value="Peripla_BP_I"/>
</dbReference>
<dbReference type="SUPFAM" id="SSF53822">
    <property type="entry name" value="Periplasmic binding protein-like I"/>
    <property type="match status" value="1"/>
</dbReference>
<dbReference type="SUPFAM" id="SSF47413">
    <property type="entry name" value="lambda repressor-like DNA-binding domains"/>
    <property type="match status" value="1"/>
</dbReference>
<proteinExistence type="predicted"/>
<dbReference type="InterPro" id="IPR025997">
    <property type="entry name" value="SBP_2_dom"/>
</dbReference>
<dbReference type="PANTHER" id="PTHR30146:SF144">
    <property type="entry name" value="LACI-FAMILY TRANSCRIPTION REGULATOR"/>
    <property type="match status" value="1"/>
</dbReference>
<evidence type="ECO:0000256" key="1">
    <source>
        <dbReference type="ARBA" id="ARBA00023015"/>
    </source>
</evidence>
<dbReference type="GO" id="GO:0000976">
    <property type="term" value="F:transcription cis-regulatory region binding"/>
    <property type="evidence" value="ECO:0007669"/>
    <property type="project" value="TreeGrafter"/>
</dbReference>
<evidence type="ECO:0000313" key="6">
    <source>
        <dbReference type="Proteomes" id="UP000831290"/>
    </source>
</evidence>
<dbReference type="PROSITE" id="PS50932">
    <property type="entry name" value="HTH_LACI_2"/>
    <property type="match status" value="1"/>
</dbReference>
<keyword evidence="2" id="KW-0238">DNA-binding</keyword>
<dbReference type="Proteomes" id="UP000831290">
    <property type="component" value="Chromosome"/>
</dbReference>
<keyword evidence="1" id="KW-0805">Transcription regulation</keyword>
<dbReference type="PANTHER" id="PTHR30146">
    <property type="entry name" value="LACI-RELATED TRANSCRIPTIONAL REPRESSOR"/>
    <property type="match status" value="1"/>
</dbReference>
<dbReference type="InterPro" id="IPR000843">
    <property type="entry name" value="HTH_LacI"/>
</dbReference>
<evidence type="ECO:0000256" key="3">
    <source>
        <dbReference type="ARBA" id="ARBA00023163"/>
    </source>
</evidence>
<dbReference type="RefSeq" id="WP_255844595.1">
    <property type="nucleotide sequence ID" value="NZ_CP094358.1"/>
</dbReference>
<dbReference type="CDD" id="cd01392">
    <property type="entry name" value="HTH_LacI"/>
    <property type="match status" value="1"/>
</dbReference>
<dbReference type="InterPro" id="IPR010982">
    <property type="entry name" value="Lambda_DNA-bd_dom_sf"/>
</dbReference>
<dbReference type="SMART" id="SM00354">
    <property type="entry name" value="HTH_LACI"/>
    <property type="match status" value="1"/>
</dbReference>